<keyword evidence="2 4" id="KW-0413">Isomerase</keyword>
<accession>A0AA43TWD7</accession>
<dbReference type="RefSeq" id="WP_268164483.1">
    <property type="nucleotide sequence ID" value="NZ_JAPFAP010000052.1"/>
</dbReference>
<reference evidence="6" key="1">
    <citation type="submission" date="2022-11" db="EMBL/GenBank/DDBJ databases">
        <title>Draft genome of Mycoplasma arginini isolated from fly.</title>
        <authorList>
            <person name="Severgnini M."/>
            <person name="Gioia G."/>
            <person name="Cremonesi P."/>
            <person name="Moroni P."/>
            <person name="Addis M.F."/>
            <person name="Castiglioni B."/>
        </authorList>
    </citation>
    <scope>NUCLEOTIDE SEQUENCE</scope>
    <source>
        <strain evidence="6">QMP CG1-1632</strain>
    </source>
</reference>
<gene>
    <name evidence="6" type="ORF">DCBHLPFO_00282</name>
</gene>
<dbReference type="EC" id="5.4.99.-" evidence="4"/>
<dbReference type="InterPro" id="IPR042092">
    <property type="entry name" value="PsdUridine_s_RsuA/RluB/E/F_cat"/>
</dbReference>
<protein>
    <recommendedName>
        <fullName evidence="4">Pseudouridine synthase</fullName>
        <ecNumber evidence="4">5.4.99.-</ecNumber>
    </recommendedName>
</protein>
<dbReference type="InterPro" id="IPR020094">
    <property type="entry name" value="TruA/RsuA/RluB/E/F_N"/>
</dbReference>
<comment type="caution">
    <text evidence="6">The sequence shown here is derived from an EMBL/GenBank/DDBJ whole genome shotgun (WGS) entry which is preliminary data.</text>
</comment>
<evidence type="ECO:0000256" key="4">
    <source>
        <dbReference type="RuleBase" id="RU003887"/>
    </source>
</evidence>
<dbReference type="FunFam" id="3.10.290.10:FF:000003">
    <property type="entry name" value="Pseudouridine synthase"/>
    <property type="match status" value="1"/>
</dbReference>
<dbReference type="Proteomes" id="UP001162175">
    <property type="component" value="Unassembled WGS sequence"/>
</dbReference>
<dbReference type="SUPFAM" id="SSF55174">
    <property type="entry name" value="Alpha-L RNA-binding motif"/>
    <property type="match status" value="1"/>
</dbReference>
<dbReference type="SUPFAM" id="SSF55120">
    <property type="entry name" value="Pseudouridine synthase"/>
    <property type="match status" value="1"/>
</dbReference>
<dbReference type="NCBIfam" id="TIGR00093">
    <property type="entry name" value="pseudouridine synthase"/>
    <property type="match status" value="1"/>
</dbReference>
<evidence type="ECO:0000313" key="7">
    <source>
        <dbReference type="Proteomes" id="UP001162175"/>
    </source>
</evidence>
<dbReference type="InterPro" id="IPR000748">
    <property type="entry name" value="PsdUridine_synth_RsuA/RluB/E/F"/>
</dbReference>
<feature type="domain" description="RNA-binding S4" evidence="5">
    <location>
        <begin position="5"/>
        <end position="62"/>
    </location>
</feature>
<dbReference type="InterPro" id="IPR036986">
    <property type="entry name" value="S4_RNA-bd_sf"/>
</dbReference>
<dbReference type="InterPro" id="IPR020103">
    <property type="entry name" value="PsdUridine_synth_cat_dom_sf"/>
</dbReference>
<name>A0AA43TWD7_MYCAR</name>
<dbReference type="CDD" id="cd00165">
    <property type="entry name" value="S4"/>
    <property type="match status" value="1"/>
</dbReference>
<dbReference type="InterPro" id="IPR002942">
    <property type="entry name" value="S4_RNA-bd"/>
</dbReference>
<sequence>MGEKIKLQKMISDAGFCSRREAEKLIEANRVLVNDKIATIGLRVSIDDIIKIDNKLLKNKDEKFYLLLNKPKNTICTLKDPQGRKTIYEWIGVNKYCYSIGRLDFNTTGVIVITNDGNFANLLAHPSSKIEREYIVHLEKPLSEKELSFLNSSFVKLNGVFSKQKVKQINDNVYSVILNEGRNHHVKNLFLLVNNFVKKLHRKRYGCINDENLKIGEFRKLTSIEINWFQKNIIKKTNAN</sequence>
<evidence type="ECO:0000256" key="1">
    <source>
        <dbReference type="ARBA" id="ARBA00008348"/>
    </source>
</evidence>
<dbReference type="AlphaFoldDB" id="A0AA43TWD7"/>
<dbReference type="InterPro" id="IPR006145">
    <property type="entry name" value="PsdUridine_synth_RsuA/RluA"/>
</dbReference>
<evidence type="ECO:0000313" key="6">
    <source>
        <dbReference type="EMBL" id="MDI3349703.1"/>
    </source>
</evidence>
<organism evidence="6 7">
    <name type="scientific">Mycoplasmopsis arginini</name>
    <name type="common">Mycoplasma arginini</name>
    <dbReference type="NCBI Taxonomy" id="2094"/>
    <lineage>
        <taxon>Bacteria</taxon>
        <taxon>Bacillati</taxon>
        <taxon>Mycoplasmatota</taxon>
        <taxon>Mycoplasmoidales</taxon>
        <taxon>Metamycoplasmataceae</taxon>
        <taxon>Mycoplasmopsis</taxon>
    </lineage>
</organism>
<dbReference type="SMART" id="SM00363">
    <property type="entry name" value="S4"/>
    <property type="match status" value="1"/>
</dbReference>
<dbReference type="PROSITE" id="PS01149">
    <property type="entry name" value="PSI_RSU"/>
    <property type="match status" value="1"/>
</dbReference>
<dbReference type="Pfam" id="PF00849">
    <property type="entry name" value="PseudoU_synth_2"/>
    <property type="match status" value="1"/>
</dbReference>
<dbReference type="PANTHER" id="PTHR47683:SF2">
    <property type="entry name" value="RNA-BINDING S4 DOMAIN-CONTAINING PROTEIN"/>
    <property type="match status" value="1"/>
</dbReference>
<dbReference type="PANTHER" id="PTHR47683">
    <property type="entry name" value="PSEUDOURIDINE SYNTHASE FAMILY PROTEIN-RELATED"/>
    <property type="match status" value="1"/>
</dbReference>
<dbReference type="Pfam" id="PF01479">
    <property type="entry name" value="S4"/>
    <property type="match status" value="1"/>
</dbReference>
<evidence type="ECO:0000256" key="3">
    <source>
        <dbReference type="PROSITE-ProRule" id="PRU00182"/>
    </source>
</evidence>
<comment type="similarity">
    <text evidence="1 4">Belongs to the pseudouridine synthase RsuA family.</text>
</comment>
<dbReference type="PROSITE" id="PS50889">
    <property type="entry name" value="S4"/>
    <property type="match status" value="1"/>
</dbReference>
<dbReference type="InterPro" id="IPR050343">
    <property type="entry name" value="RsuA_PseudoU_synthase"/>
</dbReference>
<dbReference type="Gene3D" id="3.30.70.580">
    <property type="entry name" value="Pseudouridine synthase I, catalytic domain, N-terminal subdomain"/>
    <property type="match status" value="1"/>
</dbReference>
<dbReference type="Gene3D" id="3.30.70.1560">
    <property type="entry name" value="Alpha-L RNA-binding motif"/>
    <property type="match status" value="1"/>
</dbReference>
<dbReference type="InterPro" id="IPR018496">
    <property type="entry name" value="PsdUridine_synth_RsuA/RluB_CS"/>
</dbReference>
<evidence type="ECO:0000256" key="2">
    <source>
        <dbReference type="ARBA" id="ARBA00023235"/>
    </source>
</evidence>
<dbReference type="Gene3D" id="3.10.290.10">
    <property type="entry name" value="RNA-binding S4 domain"/>
    <property type="match status" value="1"/>
</dbReference>
<dbReference type="GO" id="GO:0000455">
    <property type="term" value="P:enzyme-directed rRNA pseudouridine synthesis"/>
    <property type="evidence" value="ECO:0007669"/>
    <property type="project" value="UniProtKB-ARBA"/>
</dbReference>
<dbReference type="CDD" id="cd02870">
    <property type="entry name" value="PseudoU_synth_RsuA_like"/>
    <property type="match status" value="1"/>
</dbReference>
<keyword evidence="3" id="KW-0694">RNA-binding</keyword>
<dbReference type="GO" id="GO:0120159">
    <property type="term" value="F:rRNA pseudouridine synthase activity"/>
    <property type="evidence" value="ECO:0007669"/>
    <property type="project" value="UniProtKB-ARBA"/>
</dbReference>
<dbReference type="EMBL" id="JAPFAR010000086">
    <property type="protein sequence ID" value="MDI3349703.1"/>
    <property type="molecule type" value="Genomic_DNA"/>
</dbReference>
<dbReference type="GO" id="GO:0003723">
    <property type="term" value="F:RNA binding"/>
    <property type="evidence" value="ECO:0007669"/>
    <property type="project" value="UniProtKB-KW"/>
</dbReference>
<evidence type="ECO:0000259" key="5">
    <source>
        <dbReference type="SMART" id="SM00363"/>
    </source>
</evidence>
<proteinExistence type="inferred from homology"/>